<evidence type="ECO:0000313" key="10">
    <source>
        <dbReference type="Proteomes" id="UP000037977"/>
    </source>
</evidence>
<dbReference type="Proteomes" id="UP000037977">
    <property type="component" value="Unassembled WGS sequence"/>
</dbReference>
<organism evidence="9 10">
    <name type="scientific">Lysinibacillus macroides</name>
    <dbReference type="NCBI Taxonomy" id="33935"/>
    <lineage>
        <taxon>Bacteria</taxon>
        <taxon>Bacillati</taxon>
        <taxon>Bacillota</taxon>
        <taxon>Bacilli</taxon>
        <taxon>Bacillales</taxon>
        <taxon>Bacillaceae</taxon>
        <taxon>Lysinibacillus</taxon>
    </lineage>
</organism>
<dbReference type="AlphaFoldDB" id="A0A0N1J050"/>
<dbReference type="Pfam" id="PF08125">
    <property type="entry name" value="Mannitol_dh_C"/>
    <property type="match status" value="1"/>
</dbReference>
<comment type="caution">
    <text evidence="9">The sequence shown here is derived from an EMBL/GenBank/DDBJ whole genome shotgun (WGS) entry which is preliminary data.</text>
</comment>
<dbReference type="NCBIfam" id="NF002652">
    <property type="entry name" value="PRK02318.2-5"/>
    <property type="match status" value="1"/>
</dbReference>
<dbReference type="InterPro" id="IPR000669">
    <property type="entry name" value="Mannitol_DH"/>
</dbReference>
<dbReference type="SUPFAM" id="SSF48179">
    <property type="entry name" value="6-phosphogluconate dehydrogenase C-terminal domain-like"/>
    <property type="match status" value="1"/>
</dbReference>
<dbReference type="PANTHER" id="PTHR30524:SF0">
    <property type="entry name" value="ALTRONATE OXIDOREDUCTASE-RELATED"/>
    <property type="match status" value="1"/>
</dbReference>
<dbReference type="EC" id="1.1.1.17" evidence="2"/>
<sequence length="373" mass="42521">MLTKSDYDVTFVTRNQKKISHLQQRNEYPVNIANQQKDRIIVRNVTAISSKNQLAVAQKITQVDLITTAVGVSNLSDIAAKIALGIRLRLQANNRKPLHIIACENATNSSVKLKKHIFEHLPPILHDKALTLIAFPNTVVDRIVPVPDHDDPLEVTVEPYYEWIIDRSAMLEGLPPIKGVQLVDSLEAFIERKLFTVNTGHCCIAYFGYLNGYSTIQESMTDPQLISKVHRVMLEIGKMLIQKHDFDEQEHRHYIHKTIKRFTNPYFSDEIVRVGRSPIRKLAKNDRLVQPTLQTFNLGLDVSNLTNVIAAALLFDHDEDPEAAELTNAIRKSTIHQVITNYLGIPRSHPIHQKVVTKYLELKRKKMQQLIST</sequence>
<dbReference type="InterPro" id="IPR013328">
    <property type="entry name" value="6PGD_dom2"/>
</dbReference>
<feature type="domain" description="Mannitol dehydrogenase N-terminal" evidence="7">
    <location>
        <begin position="2"/>
        <end position="178"/>
    </location>
</feature>
<accession>A0A0N1J050</accession>
<proteinExistence type="inferred from homology"/>
<keyword evidence="10" id="KW-1185">Reference proteome</keyword>
<evidence type="ECO:0000256" key="5">
    <source>
        <dbReference type="ARBA" id="ARBA00023027"/>
    </source>
</evidence>
<dbReference type="InterPro" id="IPR023027">
    <property type="entry name" value="Mannitol_DH_CS"/>
</dbReference>
<dbReference type="SUPFAM" id="SSF51735">
    <property type="entry name" value="NAD(P)-binding Rossmann-fold domains"/>
    <property type="match status" value="1"/>
</dbReference>
<evidence type="ECO:0000256" key="4">
    <source>
        <dbReference type="ARBA" id="ARBA00023002"/>
    </source>
</evidence>
<protein>
    <recommendedName>
        <fullName evidence="3">Mannitol-1-phosphate 5-dehydrogenase</fullName>
        <ecNumber evidence="2">1.1.1.17</ecNumber>
    </recommendedName>
</protein>
<evidence type="ECO:0000256" key="6">
    <source>
        <dbReference type="ARBA" id="ARBA00048615"/>
    </source>
</evidence>
<dbReference type="InterPro" id="IPR008927">
    <property type="entry name" value="6-PGluconate_DH-like_C_sf"/>
</dbReference>
<evidence type="ECO:0000256" key="1">
    <source>
        <dbReference type="ARBA" id="ARBA00006541"/>
    </source>
</evidence>
<dbReference type="Gene3D" id="1.10.1040.10">
    <property type="entry name" value="N-(1-d-carboxylethyl)-l-norvaline Dehydrogenase, domain 2"/>
    <property type="match status" value="1"/>
</dbReference>
<evidence type="ECO:0000256" key="2">
    <source>
        <dbReference type="ARBA" id="ARBA00012939"/>
    </source>
</evidence>
<dbReference type="GO" id="GO:0008926">
    <property type="term" value="F:mannitol-1-phosphate 5-dehydrogenase activity"/>
    <property type="evidence" value="ECO:0007669"/>
    <property type="project" value="UniProtKB-EC"/>
</dbReference>
<gene>
    <name evidence="9" type="ORF">ADM90_15970</name>
</gene>
<dbReference type="InterPro" id="IPR036291">
    <property type="entry name" value="NAD(P)-bd_dom_sf"/>
</dbReference>
<dbReference type="PRINTS" id="PR00084">
    <property type="entry name" value="MTLDHDRGNASE"/>
</dbReference>
<comment type="similarity">
    <text evidence="1">Belongs to the mannitol dehydrogenase family.</text>
</comment>
<dbReference type="Gene3D" id="3.40.50.720">
    <property type="entry name" value="NAD(P)-binding Rossmann-like Domain"/>
    <property type="match status" value="1"/>
</dbReference>
<name>A0A0N1J050_9BACI</name>
<keyword evidence="4" id="KW-0560">Oxidoreductase</keyword>
<dbReference type="InterPro" id="IPR013131">
    <property type="entry name" value="Mannitol_DH_N"/>
</dbReference>
<dbReference type="PATRIC" id="fig|33935.3.peg.1937"/>
<feature type="domain" description="Mannitol dehydrogenase C-terminal" evidence="8">
    <location>
        <begin position="186"/>
        <end position="359"/>
    </location>
</feature>
<dbReference type="PROSITE" id="PS00974">
    <property type="entry name" value="MANNITOL_DHGENASE"/>
    <property type="match status" value="1"/>
</dbReference>
<evidence type="ECO:0000259" key="7">
    <source>
        <dbReference type="Pfam" id="PF01232"/>
    </source>
</evidence>
<evidence type="ECO:0000259" key="8">
    <source>
        <dbReference type="Pfam" id="PF08125"/>
    </source>
</evidence>
<dbReference type="GO" id="GO:0005829">
    <property type="term" value="C:cytosol"/>
    <property type="evidence" value="ECO:0007669"/>
    <property type="project" value="TreeGrafter"/>
</dbReference>
<evidence type="ECO:0000256" key="3">
    <source>
        <dbReference type="ARBA" id="ARBA00016219"/>
    </source>
</evidence>
<reference evidence="9 10" key="1">
    <citation type="submission" date="2015-07" db="EMBL/GenBank/DDBJ databases">
        <title>Genome sequencing project for genomic taxonomy and phylogenomics of Bacillus-like bacteria.</title>
        <authorList>
            <person name="Liu B."/>
            <person name="Wang J."/>
            <person name="Zhu Y."/>
            <person name="Liu G."/>
            <person name="Chen Q."/>
            <person name="Chen Z."/>
            <person name="Che J."/>
            <person name="Ge C."/>
            <person name="Shi H."/>
            <person name="Pan Z."/>
            <person name="Liu X."/>
        </authorList>
    </citation>
    <scope>NUCLEOTIDE SEQUENCE [LARGE SCALE GENOMIC DNA]</scope>
    <source>
        <strain evidence="9 10">DSM 54</strain>
    </source>
</reference>
<dbReference type="Pfam" id="PF01232">
    <property type="entry name" value="Mannitol_dh"/>
    <property type="match status" value="1"/>
</dbReference>
<evidence type="ECO:0000313" key="9">
    <source>
        <dbReference type="EMBL" id="KOY81465.1"/>
    </source>
</evidence>
<dbReference type="InterPro" id="IPR013118">
    <property type="entry name" value="Mannitol_DH_C"/>
</dbReference>
<comment type="catalytic activity">
    <reaction evidence="6">
        <text>D-mannitol 1-phosphate + NAD(+) = beta-D-fructose 6-phosphate + NADH + H(+)</text>
        <dbReference type="Rhea" id="RHEA:19661"/>
        <dbReference type="ChEBI" id="CHEBI:15378"/>
        <dbReference type="ChEBI" id="CHEBI:57540"/>
        <dbReference type="ChEBI" id="CHEBI:57634"/>
        <dbReference type="ChEBI" id="CHEBI:57945"/>
        <dbReference type="ChEBI" id="CHEBI:61381"/>
        <dbReference type="EC" id="1.1.1.17"/>
    </reaction>
</comment>
<keyword evidence="5" id="KW-0520">NAD</keyword>
<dbReference type="GO" id="GO:0019592">
    <property type="term" value="P:mannitol catabolic process"/>
    <property type="evidence" value="ECO:0007669"/>
    <property type="project" value="TreeGrafter"/>
</dbReference>
<dbReference type="EMBL" id="LGCI01000010">
    <property type="protein sequence ID" value="KOY81465.1"/>
    <property type="molecule type" value="Genomic_DNA"/>
</dbReference>
<dbReference type="PANTHER" id="PTHR30524">
    <property type="entry name" value="MANNITOL-1-PHOSPHATE 5-DEHYDROGENASE"/>
    <property type="match status" value="1"/>
</dbReference>
<dbReference type="STRING" id="33935.ADM90_15970"/>